<name>A0AAE3WDV1_9RHOB</name>
<comment type="caution">
    <text evidence="4">The sequence shown here is derived from an EMBL/GenBank/DDBJ whole genome shotgun (WGS) entry which is preliminary data.</text>
</comment>
<protein>
    <submittedName>
        <fullName evidence="4">Class I SAM-dependent methyltransferase</fullName>
    </submittedName>
</protein>
<dbReference type="AlphaFoldDB" id="A0AAE3WDV1"/>
<dbReference type="EMBL" id="JANHAX010000004">
    <property type="protein sequence ID" value="MDQ2091181.1"/>
    <property type="molecule type" value="Genomic_DNA"/>
</dbReference>
<keyword evidence="2" id="KW-0808">Transferase</keyword>
<organism evidence="4 5">
    <name type="scientific">Marimonas arenosa</name>
    <dbReference type="NCBI Taxonomy" id="1795305"/>
    <lineage>
        <taxon>Bacteria</taxon>
        <taxon>Pseudomonadati</taxon>
        <taxon>Pseudomonadota</taxon>
        <taxon>Alphaproteobacteria</taxon>
        <taxon>Rhodobacterales</taxon>
        <taxon>Paracoccaceae</taxon>
        <taxon>Marimonas</taxon>
    </lineage>
</organism>
<dbReference type="SUPFAM" id="SSF53335">
    <property type="entry name" value="S-adenosyl-L-methionine-dependent methyltransferases"/>
    <property type="match status" value="1"/>
</dbReference>
<dbReference type="InterPro" id="IPR041698">
    <property type="entry name" value="Methyltransf_25"/>
</dbReference>
<proteinExistence type="predicted"/>
<dbReference type="InterPro" id="IPR029063">
    <property type="entry name" value="SAM-dependent_MTases_sf"/>
</dbReference>
<dbReference type="RefSeq" id="WP_306736467.1">
    <property type="nucleotide sequence ID" value="NZ_JANHAX010000004.1"/>
</dbReference>
<keyword evidence="1 4" id="KW-0489">Methyltransferase</keyword>
<dbReference type="Pfam" id="PF13649">
    <property type="entry name" value="Methyltransf_25"/>
    <property type="match status" value="1"/>
</dbReference>
<gene>
    <name evidence="4" type="ORF">NO357_14845</name>
</gene>
<evidence type="ECO:0000259" key="3">
    <source>
        <dbReference type="Pfam" id="PF13649"/>
    </source>
</evidence>
<evidence type="ECO:0000256" key="1">
    <source>
        <dbReference type="ARBA" id="ARBA00022603"/>
    </source>
</evidence>
<reference evidence="4" key="1">
    <citation type="submission" date="2022-07" db="EMBL/GenBank/DDBJ databases">
        <authorList>
            <person name="Otstavnykh N."/>
            <person name="Isaeva M."/>
            <person name="Bystritskaya E."/>
        </authorList>
    </citation>
    <scope>NUCLEOTIDE SEQUENCE</scope>
    <source>
        <strain evidence="4">KCTC 52189</strain>
    </source>
</reference>
<dbReference type="Gene3D" id="3.40.50.150">
    <property type="entry name" value="Vaccinia Virus protein VP39"/>
    <property type="match status" value="1"/>
</dbReference>
<evidence type="ECO:0000313" key="4">
    <source>
        <dbReference type="EMBL" id="MDQ2091181.1"/>
    </source>
</evidence>
<dbReference type="CDD" id="cd02440">
    <property type="entry name" value="AdoMet_MTases"/>
    <property type="match status" value="1"/>
</dbReference>
<feature type="domain" description="Methyltransferase" evidence="3">
    <location>
        <begin position="49"/>
        <end position="143"/>
    </location>
</feature>
<keyword evidence="5" id="KW-1185">Reference proteome</keyword>
<reference evidence="4" key="2">
    <citation type="submission" date="2023-02" db="EMBL/GenBank/DDBJ databases">
        <title>'Rhodoalgimonas zhirmunskyi' gen. nov., isolated from a red alga.</title>
        <authorList>
            <person name="Nedashkovskaya O.I."/>
            <person name="Otstavnykh N.Y."/>
            <person name="Bystritskaya E.P."/>
            <person name="Balabanova L.A."/>
            <person name="Isaeva M.P."/>
        </authorList>
    </citation>
    <scope>NUCLEOTIDE SEQUENCE</scope>
    <source>
        <strain evidence="4">KCTC 52189</strain>
    </source>
</reference>
<dbReference type="PANTHER" id="PTHR43861:SF1">
    <property type="entry name" value="TRANS-ACONITATE 2-METHYLTRANSFERASE"/>
    <property type="match status" value="1"/>
</dbReference>
<dbReference type="GO" id="GO:0032259">
    <property type="term" value="P:methylation"/>
    <property type="evidence" value="ECO:0007669"/>
    <property type="project" value="UniProtKB-KW"/>
</dbReference>
<evidence type="ECO:0000256" key="2">
    <source>
        <dbReference type="ARBA" id="ARBA00022679"/>
    </source>
</evidence>
<dbReference type="GO" id="GO:0008168">
    <property type="term" value="F:methyltransferase activity"/>
    <property type="evidence" value="ECO:0007669"/>
    <property type="project" value="UniProtKB-KW"/>
</dbReference>
<accession>A0AAE3WDV1</accession>
<dbReference type="Proteomes" id="UP001226762">
    <property type="component" value="Unassembled WGS sequence"/>
</dbReference>
<sequence>MEANKAQADYWASPAGLKWIEHERALDTAMAGMLDMMLDMAGIVSTDRVIDIGCGTGASTIEAARRAPAGRVLGVDISDPLLARAAKRAKAVGVQNASFLLADAQTHDFPSQHFDVLVSRLGMSFFSDTVAALKNLSNALSGHGRMVFVCWASVAQNPWFDIPKKAAEERLGAQPKGDPNAPGPTAFQNCERVVNLMDQAGVSSIEARPVEIVLTPPGGVAGAARAASKVGPAARIMKAYSGTETDEAAIESSVKAAFEEFSDGDDVRVPAVVNLFACAR</sequence>
<dbReference type="PANTHER" id="PTHR43861">
    <property type="entry name" value="TRANS-ACONITATE 2-METHYLTRANSFERASE-RELATED"/>
    <property type="match status" value="1"/>
</dbReference>
<evidence type="ECO:0000313" key="5">
    <source>
        <dbReference type="Proteomes" id="UP001226762"/>
    </source>
</evidence>